<evidence type="ECO:0000313" key="13">
    <source>
        <dbReference type="Proteomes" id="UP000192902"/>
    </source>
</evidence>
<name>A0A1W6BYA8_9BACT</name>
<evidence type="ECO:0000256" key="6">
    <source>
        <dbReference type="ARBA" id="ARBA00022833"/>
    </source>
</evidence>
<feature type="active site" evidence="9">
    <location>
        <position position="20"/>
    </location>
</feature>
<evidence type="ECO:0000256" key="7">
    <source>
        <dbReference type="ARBA" id="ARBA00048220"/>
    </source>
</evidence>
<dbReference type="NCBIfam" id="TIGR00143">
    <property type="entry name" value="hypF"/>
    <property type="match status" value="1"/>
</dbReference>
<dbReference type="InterPro" id="IPR036046">
    <property type="entry name" value="Acylphosphatase-like_dom_sf"/>
</dbReference>
<sequence>MLPLGYKLEISGLVQGVGFRPLIYEIATQLKLFGEVYNDGFGVEIFLLCDEVKLNEFIEKLKVHLPPLARIDRLKSTLTRVKPYKDFVISNSKQSPKTAPILSDFSLCLKCKEEFYNPQNPRFLYPFITCTHCGPRFSIIKALPYDRKNTSMSEFLMCDFCQSEYENPLNRRFHAQPISCPHCEIKVNLKDTKGQILASKNKAFELCAKFLKEGKILAVKGMGGFHLMCDALNLSALKELRARKRRPKKPFALMCKDIKQAQNLAFIDEDEAKLLQSPLSPIVLLKAKQELECIAPDIDKIGIMLAYTPLHLLLFEYFEGVLVATSANLSGESIIFKEDVLLQKLKGIFDFYLDYEREIINPSDDSIAQIIGGKTMFLRTSRALNPCYIELDERDCKQSILALGAELKNEFVIYHQNKLIISPYIGDLKSLDTQERFFSLLDFFKQTYELEFDMILCDKHPHFSYVKQFKAYKTYKISHHYAHFCAALFEFGVDEKVLGFIFDGTGYGDDGTIWGGEIFLGDLKEYERIGHFENFKLINSDIKNLQNLALSVIWHYDLENEAKDFLAQIPQIKQNNLKKIYCKSTLLTSSLGRIIDAFGAIVFNQEKISYEAQIGLLCEKFYDKNLDFSYELSFQNGQINFKEVILGALKDEKSRAVTGFFNALANFMIELSEAYQVKVILSGGVFQNKTLLEILKRKKFDFFVPLKFPCNDSQIALGQMAHFLKLIKMSEI</sequence>
<dbReference type="SUPFAM" id="SSF54975">
    <property type="entry name" value="Acylphosphatase/BLUF domain-like"/>
    <property type="match status" value="1"/>
</dbReference>
<dbReference type="GO" id="GO:0008270">
    <property type="term" value="F:zinc ion binding"/>
    <property type="evidence" value="ECO:0007669"/>
    <property type="project" value="UniProtKB-KW"/>
</dbReference>
<dbReference type="GO" id="GO:0051604">
    <property type="term" value="P:protein maturation"/>
    <property type="evidence" value="ECO:0007669"/>
    <property type="project" value="TreeGrafter"/>
</dbReference>
<feature type="domain" description="YrdC-like" evidence="11">
    <location>
        <begin position="201"/>
        <end position="383"/>
    </location>
</feature>
<feature type="active site" evidence="9">
    <location>
        <position position="38"/>
    </location>
</feature>
<dbReference type="InterPro" id="IPR041440">
    <property type="entry name" value="HypF_C"/>
</dbReference>
<comment type="catalytic activity">
    <reaction evidence="7">
        <text>C-terminal L-cysteinyl-[HypE protein] + carbamoyl phosphate + ATP + H2O = C-terminal S-carboxamide-L-cysteinyl-[HypE protein] + AMP + phosphate + diphosphate + H(+)</text>
        <dbReference type="Rhea" id="RHEA:55636"/>
        <dbReference type="Rhea" id="RHEA-COMP:14247"/>
        <dbReference type="Rhea" id="RHEA-COMP:14392"/>
        <dbReference type="ChEBI" id="CHEBI:15377"/>
        <dbReference type="ChEBI" id="CHEBI:15378"/>
        <dbReference type="ChEBI" id="CHEBI:30616"/>
        <dbReference type="ChEBI" id="CHEBI:33019"/>
        <dbReference type="ChEBI" id="CHEBI:43474"/>
        <dbReference type="ChEBI" id="CHEBI:58228"/>
        <dbReference type="ChEBI" id="CHEBI:76913"/>
        <dbReference type="ChEBI" id="CHEBI:139126"/>
        <dbReference type="ChEBI" id="CHEBI:456215"/>
    </reaction>
</comment>
<evidence type="ECO:0000259" key="10">
    <source>
        <dbReference type="PROSITE" id="PS51160"/>
    </source>
</evidence>
<dbReference type="Gene3D" id="3.30.420.360">
    <property type="match status" value="1"/>
</dbReference>
<dbReference type="Proteomes" id="UP000192902">
    <property type="component" value="Chromosome"/>
</dbReference>
<comment type="similarity">
    <text evidence="2 8">Belongs to the carbamoyltransferase HypF family.</text>
</comment>
<dbReference type="KEGG" id="ccun:CCUN_1490"/>
<dbReference type="Pfam" id="PF07503">
    <property type="entry name" value="zf-HYPF"/>
    <property type="match status" value="2"/>
</dbReference>
<dbReference type="GO" id="GO:0016743">
    <property type="term" value="F:carboxyl- or carbamoyltransferase activity"/>
    <property type="evidence" value="ECO:0007669"/>
    <property type="project" value="UniProtKB-UniRule"/>
</dbReference>
<keyword evidence="4" id="KW-0479">Metal-binding</keyword>
<dbReference type="InterPro" id="IPR055128">
    <property type="entry name" value="HypF_C_2"/>
</dbReference>
<gene>
    <name evidence="12" type="primary">hypF</name>
    <name evidence="12" type="ORF">CCUN_1490</name>
</gene>
<dbReference type="PIRSF" id="PIRSF006256">
    <property type="entry name" value="CMPcnvr_hdrg_mat"/>
    <property type="match status" value="1"/>
</dbReference>
<dbReference type="PANTHER" id="PTHR42959">
    <property type="entry name" value="CARBAMOYLTRANSFERASE"/>
    <property type="match status" value="1"/>
</dbReference>
<dbReference type="PROSITE" id="PS00150">
    <property type="entry name" value="ACYLPHOSPHATASE_1"/>
    <property type="match status" value="1"/>
</dbReference>
<dbReference type="UniPathway" id="UPA00335"/>
<evidence type="ECO:0000313" key="12">
    <source>
        <dbReference type="EMBL" id="ARJ57075.1"/>
    </source>
</evidence>
<dbReference type="Pfam" id="PF17788">
    <property type="entry name" value="HypF_C"/>
    <property type="match status" value="1"/>
</dbReference>
<evidence type="ECO:0000256" key="8">
    <source>
        <dbReference type="PIRNR" id="PIRNR006256"/>
    </source>
</evidence>
<dbReference type="GO" id="GO:0016874">
    <property type="term" value="F:ligase activity"/>
    <property type="evidence" value="ECO:0007669"/>
    <property type="project" value="UniProtKB-UniRule"/>
</dbReference>
<evidence type="ECO:0000256" key="5">
    <source>
        <dbReference type="ARBA" id="ARBA00022771"/>
    </source>
</evidence>
<dbReference type="PROSITE" id="PS51163">
    <property type="entry name" value="YRDC"/>
    <property type="match status" value="1"/>
</dbReference>
<evidence type="ECO:0000256" key="9">
    <source>
        <dbReference type="PROSITE-ProRule" id="PRU00520"/>
    </source>
</evidence>
<dbReference type="OrthoDB" id="9808093at2"/>
<dbReference type="Gene3D" id="3.30.110.120">
    <property type="match status" value="1"/>
</dbReference>
<comment type="pathway">
    <text evidence="1">Protein modification; [NiFe] hydrogenase maturation.</text>
</comment>
<dbReference type="Gene3D" id="3.90.870.50">
    <property type="match status" value="1"/>
</dbReference>
<dbReference type="InterPro" id="IPR017968">
    <property type="entry name" value="Acylphosphatase_CS"/>
</dbReference>
<dbReference type="SUPFAM" id="SSF55821">
    <property type="entry name" value="YrdC/RibB"/>
    <property type="match status" value="1"/>
</dbReference>
<dbReference type="EC" id="6.2.-.-" evidence="8"/>
<keyword evidence="6" id="KW-0862">Zinc</keyword>
<dbReference type="InterPro" id="IPR004421">
    <property type="entry name" value="Carbamoyltransferase_HypF"/>
</dbReference>
<reference evidence="12 13" key="1">
    <citation type="submission" date="2017-04" db="EMBL/GenBank/DDBJ databases">
        <title>Complete genome sequence of the Campylobacter cuniculorum type strain LMG24588.</title>
        <authorList>
            <person name="Miller W.G."/>
            <person name="Yee E."/>
            <person name="Revez J."/>
            <person name="Bono J.L."/>
            <person name="Rossi M."/>
        </authorList>
    </citation>
    <scope>NUCLEOTIDE SEQUENCE [LARGE SCALE GENOMIC DNA]</scope>
    <source>
        <strain evidence="12 13">LMG 24588</strain>
    </source>
</reference>
<evidence type="ECO:0000256" key="2">
    <source>
        <dbReference type="ARBA" id="ARBA00008097"/>
    </source>
</evidence>
<dbReference type="PROSITE" id="PS51160">
    <property type="entry name" value="ACYLPHOSPHATASE_3"/>
    <property type="match status" value="1"/>
</dbReference>
<dbReference type="Pfam" id="PF01300">
    <property type="entry name" value="Sua5_yciO_yrdC"/>
    <property type="match status" value="1"/>
</dbReference>
<accession>A0A1W6BYA8</accession>
<dbReference type="EMBL" id="CP020867">
    <property type="protein sequence ID" value="ARJ57075.1"/>
    <property type="molecule type" value="Genomic_DNA"/>
</dbReference>
<dbReference type="STRING" id="1121267.CCUN_1490"/>
<dbReference type="GO" id="GO:0003725">
    <property type="term" value="F:double-stranded RNA binding"/>
    <property type="evidence" value="ECO:0007669"/>
    <property type="project" value="InterPro"/>
</dbReference>
<keyword evidence="9" id="KW-0378">Hydrolase</keyword>
<dbReference type="InterPro" id="IPR017945">
    <property type="entry name" value="DHBP_synth_RibB-like_a/b_dom"/>
</dbReference>
<feature type="domain" description="Acylphosphatase-like" evidence="10">
    <location>
        <begin position="5"/>
        <end position="91"/>
    </location>
</feature>
<dbReference type="InterPro" id="IPR001792">
    <property type="entry name" value="Acylphosphatase-like_dom"/>
</dbReference>
<dbReference type="Pfam" id="PF22521">
    <property type="entry name" value="HypF_C_2"/>
    <property type="match status" value="1"/>
</dbReference>
<evidence type="ECO:0000256" key="3">
    <source>
        <dbReference type="ARBA" id="ARBA00022598"/>
    </source>
</evidence>
<dbReference type="Gene3D" id="3.30.420.40">
    <property type="match status" value="1"/>
</dbReference>
<evidence type="ECO:0000256" key="1">
    <source>
        <dbReference type="ARBA" id="ARBA00004711"/>
    </source>
</evidence>
<dbReference type="AlphaFoldDB" id="A0A1W6BYA8"/>
<evidence type="ECO:0000256" key="4">
    <source>
        <dbReference type="ARBA" id="ARBA00022723"/>
    </source>
</evidence>
<dbReference type="eggNOG" id="COG0068">
    <property type="taxonomic scope" value="Bacteria"/>
</dbReference>
<evidence type="ECO:0000259" key="11">
    <source>
        <dbReference type="PROSITE" id="PS51163"/>
    </source>
</evidence>
<dbReference type="PANTHER" id="PTHR42959:SF1">
    <property type="entry name" value="CARBAMOYLTRANSFERASE HYPF"/>
    <property type="match status" value="1"/>
</dbReference>
<dbReference type="InterPro" id="IPR011125">
    <property type="entry name" value="Znf_HypF"/>
</dbReference>
<organism evidence="12 13">
    <name type="scientific">Campylobacter cuniculorum DSM 23162 = LMG 24588</name>
    <dbReference type="NCBI Taxonomy" id="1121267"/>
    <lineage>
        <taxon>Bacteria</taxon>
        <taxon>Pseudomonadati</taxon>
        <taxon>Campylobacterota</taxon>
        <taxon>Epsilonproteobacteria</taxon>
        <taxon>Campylobacterales</taxon>
        <taxon>Campylobacteraceae</taxon>
        <taxon>Campylobacter</taxon>
    </lineage>
</organism>
<proteinExistence type="inferred from homology"/>
<comment type="catalytic activity">
    <reaction evidence="9">
        <text>an acyl phosphate + H2O = a carboxylate + phosphate + H(+)</text>
        <dbReference type="Rhea" id="RHEA:14965"/>
        <dbReference type="ChEBI" id="CHEBI:15377"/>
        <dbReference type="ChEBI" id="CHEBI:15378"/>
        <dbReference type="ChEBI" id="CHEBI:29067"/>
        <dbReference type="ChEBI" id="CHEBI:43474"/>
        <dbReference type="ChEBI" id="CHEBI:59918"/>
        <dbReference type="EC" id="3.6.1.7"/>
    </reaction>
</comment>
<dbReference type="Pfam" id="PF00708">
    <property type="entry name" value="Acylphosphatase"/>
    <property type="match status" value="1"/>
</dbReference>
<keyword evidence="5" id="KW-0863">Zinc-finger</keyword>
<keyword evidence="3" id="KW-0436">Ligase</keyword>
<dbReference type="GO" id="GO:0003998">
    <property type="term" value="F:acylphosphatase activity"/>
    <property type="evidence" value="ECO:0007669"/>
    <property type="project" value="UniProtKB-EC"/>
</dbReference>
<protein>
    <recommendedName>
        <fullName evidence="8">Carbamoyltransferase</fullName>
        <ecNumber evidence="8">6.2.-.-</ecNumber>
    </recommendedName>
</protein>
<dbReference type="InterPro" id="IPR006070">
    <property type="entry name" value="Sua5-like_dom"/>
</dbReference>
<dbReference type="RefSeq" id="WP_027305139.1">
    <property type="nucleotide sequence ID" value="NZ_CP020867.1"/>
</dbReference>
<dbReference type="InterPro" id="IPR051060">
    <property type="entry name" value="Carbamoyltrans_HypF-like"/>
</dbReference>